<dbReference type="PANTHER" id="PTHR34978">
    <property type="entry name" value="POSSIBLE SENSOR-TRANSDUCER PROTEIN BLAR"/>
    <property type="match status" value="1"/>
</dbReference>
<keyword evidence="5" id="KW-1185">Reference proteome</keyword>
<sequence>MEWMLGQLNTMGEAFVAFALPMLVESALLIGLVLLVAFAIRHKVRAALRCGLVTAVVLYLALTPFLPSYPPSHFLPSGNAAFADPTTHQAAEHPRASLSRPLTGQSQTTTVGIGKPPHSITWQAGVLLLWLGGVVVVAAVMLRRACAACRDVGRSEDANFLMTDILSYCRKRMGIKGKVRLCISEDGTRPAVCGLRRPVIVVPRNLVPKLGSRHLRDVLFHELAHVKRHDLWANVIQNVVQIVHFYNPFLWIAGAAIRRLRDEAADETVRETVGDADCAYARRLADVRRLAPLPVAANLDLIGVA</sequence>
<keyword evidence="2" id="KW-0812">Transmembrane</keyword>
<accession>A0AAW6U3U3</accession>
<dbReference type="AlphaFoldDB" id="A0AAW6U3U3"/>
<organism evidence="4 5">
    <name type="scientific">Anaerobaca lacustris</name>
    <dbReference type="NCBI Taxonomy" id="3044600"/>
    <lineage>
        <taxon>Bacteria</taxon>
        <taxon>Pseudomonadati</taxon>
        <taxon>Planctomycetota</taxon>
        <taxon>Phycisphaerae</taxon>
        <taxon>Sedimentisphaerales</taxon>
        <taxon>Anaerobacaceae</taxon>
        <taxon>Anaerobaca</taxon>
    </lineage>
</organism>
<feature type="region of interest" description="Disordered" evidence="1">
    <location>
        <begin position="93"/>
        <end position="112"/>
    </location>
</feature>
<protein>
    <submittedName>
        <fullName evidence="4">M56 family metallopeptidase</fullName>
    </submittedName>
</protein>
<evidence type="ECO:0000256" key="1">
    <source>
        <dbReference type="SAM" id="MobiDB-lite"/>
    </source>
</evidence>
<evidence type="ECO:0000313" key="5">
    <source>
        <dbReference type="Proteomes" id="UP001431776"/>
    </source>
</evidence>
<comment type="caution">
    <text evidence="4">The sequence shown here is derived from an EMBL/GenBank/DDBJ whole genome shotgun (WGS) entry which is preliminary data.</text>
</comment>
<dbReference type="PANTHER" id="PTHR34978:SF3">
    <property type="entry name" value="SLR0241 PROTEIN"/>
    <property type="match status" value="1"/>
</dbReference>
<dbReference type="InterPro" id="IPR052173">
    <property type="entry name" value="Beta-lactam_resp_regulator"/>
</dbReference>
<dbReference type="Pfam" id="PF05569">
    <property type="entry name" value="Peptidase_M56"/>
    <property type="match status" value="1"/>
</dbReference>
<feature type="domain" description="Peptidase M56" evidence="3">
    <location>
        <begin position="19"/>
        <end position="284"/>
    </location>
</feature>
<dbReference type="EMBL" id="JASCXX010000018">
    <property type="protein sequence ID" value="MDI6450256.1"/>
    <property type="molecule type" value="Genomic_DNA"/>
</dbReference>
<dbReference type="CDD" id="cd07341">
    <property type="entry name" value="M56_BlaR1_MecR1_like"/>
    <property type="match status" value="1"/>
</dbReference>
<evidence type="ECO:0000259" key="3">
    <source>
        <dbReference type="Pfam" id="PF05569"/>
    </source>
</evidence>
<feature type="transmembrane region" description="Helical" evidence="2">
    <location>
        <begin position="46"/>
        <end position="66"/>
    </location>
</feature>
<evidence type="ECO:0000313" key="4">
    <source>
        <dbReference type="EMBL" id="MDI6450256.1"/>
    </source>
</evidence>
<reference evidence="4" key="1">
    <citation type="submission" date="2023-05" db="EMBL/GenBank/DDBJ databases">
        <title>Anaerotaeda fermentans gen. nov., sp. nov., a novel anaerobic planctomycete of the new family within the order Sedimentisphaerales isolated from Taman Peninsula, Russia.</title>
        <authorList>
            <person name="Khomyakova M.A."/>
            <person name="Merkel A.Y."/>
            <person name="Slobodkin A.I."/>
        </authorList>
    </citation>
    <scope>NUCLEOTIDE SEQUENCE</scope>
    <source>
        <strain evidence="4">M17dextr</strain>
    </source>
</reference>
<evidence type="ECO:0000256" key="2">
    <source>
        <dbReference type="SAM" id="Phobius"/>
    </source>
</evidence>
<keyword evidence="2" id="KW-0472">Membrane</keyword>
<keyword evidence="2" id="KW-1133">Transmembrane helix</keyword>
<dbReference type="RefSeq" id="WP_349245667.1">
    <property type="nucleotide sequence ID" value="NZ_JASCXX010000018.1"/>
</dbReference>
<gene>
    <name evidence="4" type="ORF">QJ522_14445</name>
</gene>
<dbReference type="Proteomes" id="UP001431776">
    <property type="component" value="Unassembled WGS sequence"/>
</dbReference>
<dbReference type="InterPro" id="IPR008756">
    <property type="entry name" value="Peptidase_M56"/>
</dbReference>
<proteinExistence type="predicted"/>
<dbReference type="Gene3D" id="3.30.2010.10">
    <property type="entry name" value="Metalloproteases ('zincins'), catalytic domain"/>
    <property type="match status" value="1"/>
</dbReference>
<feature type="transmembrane region" description="Helical" evidence="2">
    <location>
        <begin position="15"/>
        <end position="39"/>
    </location>
</feature>
<name>A0AAW6U3U3_9BACT</name>
<feature type="compositionally biased region" description="Polar residues" evidence="1">
    <location>
        <begin position="100"/>
        <end position="111"/>
    </location>
</feature>
<feature type="transmembrane region" description="Helical" evidence="2">
    <location>
        <begin position="120"/>
        <end position="142"/>
    </location>
</feature>